<dbReference type="CDD" id="cd05214">
    <property type="entry name" value="GAPDH_I_N"/>
    <property type="match status" value="1"/>
</dbReference>
<dbReference type="Gene3D" id="3.40.50.720">
    <property type="entry name" value="NAD(P)-binding Rossmann-like Domain"/>
    <property type="match status" value="1"/>
</dbReference>
<reference evidence="10 11" key="1">
    <citation type="submission" date="2019-07" db="EMBL/GenBank/DDBJ databases">
        <title>Complete genome of Crassaminicella thermophila SY095.</title>
        <authorList>
            <person name="Li X."/>
        </authorList>
    </citation>
    <scope>NUCLEOTIDE SEQUENCE [LARGE SCALE GENOMIC DNA]</scope>
    <source>
        <strain evidence="10 11">SY095</strain>
    </source>
</reference>
<feature type="binding site" evidence="4">
    <location>
        <position position="234"/>
    </location>
    <ligand>
        <name>D-glyceraldehyde 3-phosphate</name>
        <dbReference type="ChEBI" id="CHEBI:59776"/>
    </ligand>
</feature>
<keyword evidence="5" id="KW-0520">NAD</keyword>
<dbReference type="SUPFAM" id="SSF55347">
    <property type="entry name" value="Glyceraldehyde-3-phosphate dehydrogenase-like, C-terminal domain"/>
    <property type="match status" value="1"/>
</dbReference>
<organism evidence="10 11">
    <name type="scientific">Crassaminicella thermophila</name>
    <dbReference type="NCBI Taxonomy" id="2599308"/>
    <lineage>
        <taxon>Bacteria</taxon>
        <taxon>Bacillati</taxon>
        <taxon>Bacillota</taxon>
        <taxon>Clostridia</taxon>
        <taxon>Eubacteriales</taxon>
        <taxon>Clostridiaceae</taxon>
        <taxon>Crassaminicella</taxon>
    </lineage>
</organism>
<dbReference type="PIRSF" id="PIRSF000149">
    <property type="entry name" value="GAP_DH"/>
    <property type="match status" value="1"/>
</dbReference>
<dbReference type="PANTHER" id="PTHR43148">
    <property type="entry name" value="GLYCERALDEHYDE-3-PHOSPHATE DEHYDROGENASE 2"/>
    <property type="match status" value="1"/>
</dbReference>
<dbReference type="OrthoDB" id="9803304at2"/>
<feature type="binding site" evidence="5">
    <location>
        <position position="121"/>
    </location>
    <ligand>
        <name>NAD(+)</name>
        <dbReference type="ChEBI" id="CHEBI:57540"/>
    </ligand>
</feature>
<dbReference type="Gene3D" id="3.30.360.10">
    <property type="entry name" value="Dihydrodipicolinate Reductase, domain 2"/>
    <property type="match status" value="1"/>
</dbReference>
<evidence type="ECO:0000313" key="10">
    <source>
        <dbReference type="EMBL" id="QEK12769.1"/>
    </source>
</evidence>
<dbReference type="SMART" id="SM00846">
    <property type="entry name" value="Gp_dh_N"/>
    <property type="match status" value="1"/>
</dbReference>
<dbReference type="InterPro" id="IPR020828">
    <property type="entry name" value="GlycerAld_3-P_DH_NAD(P)-bd"/>
</dbReference>
<evidence type="ECO:0000256" key="4">
    <source>
        <dbReference type="PIRSR" id="PIRSR000149-2"/>
    </source>
</evidence>
<dbReference type="GO" id="GO:0050661">
    <property type="term" value="F:NADP binding"/>
    <property type="evidence" value="ECO:0007669"/>
    <property type="project" value="InterPro"/>
</dbReference>
<evidence type="ECO:0000256" key="1">
    <source>
        <dbReference type="ARBA" id="ARBA00007406"/>
    </source>
</evidence>
<keyword evidence="11" id="KW-1185">Reference proteome</keyword>
<dbReference type="FunFam" id="3.40.50.720:FF:000001">
    <property type="entry name" value="Glyceraldehyde-3-phosphate dehydrogenase"/>
    <property type="match status" value="1"/>
</dbReference>
<name>A0A5C0SIK2_CRATE</name>
<feature type="binding site" evidence="5">
    <location>
        <begin position="12"/>
        <end position="13"/>
    </location>
    <ligand>
        <name>NAD(+)</name>
        <dbReference type="ChEBI" id="CHEBI:57540"/>
    </ligand>
</feature>
<comment type="similarity">
    <text evidence="1 7">Belongs to the glyceraldehyde-3-phosphate dehydrogenase family.</text>
</comment>
<gene>
    <name evidence="10" type="primary">gap</name>
    <name evidence="10" type="ORF">FQB35_10750</name>
</gene>
<feature type="binding site" evidence="4">
    <location>
        <begin position="211"/>
        <end position="212"/>
    </location>
    <ligand>
        <name>D-glyceraldehyde 3-phosphate</name>
        <dbReference type="ChEBI" id="CHEBI:59776"/>
    </ligand>
</feature>
<feature type="site" description="Activates thiol group during catalysis" evidence="6">
    <location>
        <position position="180"/>
    </location>
</feature>
<proteinExistence type="inferred from homology"/>
<dbReference type="EMBL" id="CP042243">
    <property type="protein sequence ID" value="QEK12769.1"/>
    <property type="molecule type" value="Genomic_DNA"/>
</dbReference>
<feature type="binding site" evidence="4">
    <location>
        <position position="183"/>
    </location>
    <ligand>
        <name>D-glyceraldehyde 3-phosphate</name>
        <dbReference type="ChEBI" id="CHEBI:59776"/>
    </ligand>
</feature>
<dbReference type="RefSeq" id="WP_148809905.1">
    <property type="nucleotide sequence ID" value="NZ_CP042243.1"/>
</dbReference>
<evidence type="ECO:0000256" key="8">
    <source>
        <dbReference type="RuleBase" id="RU361160"/>
    </source>
</evidence>
<dbReference type="PROSITE" id="PS00071">
    <property type="entry name" value="GAPDH"/>
    <property type="match status" value="1"/>
</dbReference>
<evidence type="ECO:0000313" key="11">
    <source>
        <dbReference type="Proteomes" id="UP000324646"/>
    </source>
</evidence>
<dbReference type="GO" id="GO:0006006">
    <property type="term" value="P:glucose metabolic process"/>
    <property type="evidence" value="ECO:0007669"/>
    <property type="project" value="InterPro"/>
</dbReference>
<keyword evidence="5" id="KW-0547">Nucleotide-binding</keyword>
<sequence length="353" mass="39215">MSIKVGINGFGRIGKNVLRAWLEKEGNIEIVAINSTSGPHKHAHLFKYDSLYGMLYQKVEATENSIIIGEKEIEFTAYRDPAQIPWKELGVDIVIEATGIFRTKEDCMKHIEAGAKKVIITAPGKNEDKTIVMGVNHNEYDPEKHHIISNASCTTNCLAPVAKVINDEFKIKKGLMTTVHAYTNDQKVLDLPHKDLRRARAAAESIIPTTTGAAKAVSLVLPELKGKLNGMAMRVPIPVVSVVDLVVELEKSTTAQEVNEKLREASEGLLKGILGYSEEPLVSIDYKKDNRSSIVDALSTMMVGENMLKVVSWYDNEWGYSNRVIDLASYIGEMGFNYNCESCKEYVKAYCMV</sequence>
<feature type="binding site" evidence="4">
    <location>
        <begin position="152"/>
        <end position="154"/>
    </location>
    <ligand>
        <name>D-glyceraldehyde 3-phosphate</name>
        <dbReference type="ChEBI" id="CHEBI:59776"/>
    </ligand>
</feature>
<evidence type="ECO:0000256" key="2">
    <source>
        <dbReference type="ARBA" id="ARBA00023002"/>
    </source>
</evidence>
<dbReference type="Pfam" id="PF02800">
    <property type="entry name" value="Gp_dh_C"/>
    <property type="match status" value="1"/>
</dbReference>
<protein>
    <recommendedName>
        <fullName evidence="8">Glyceraldehyde-3-phosphate dehydrogenase</fullName>
        <ecNumber evidence="8">1.2.1.-</ecNumber>
    </recommendedName>
</protein>
<dbReference type="KEGG" id="crs:FQB35_10750"/>
<dbReference type="Pfam" id="PF00044">
    <property type="entry name" value="Gp_dh_N"/>
    <property type="match status" value="1"/>
</dbReference>
<dbReference type="InterPro" id="IPR020829">
    <property type="entry name" value="GlycerAld_3-P_DH_cat"/>
</dbReference>
<dbReference type="Proteomes" id="UP000324646">
    <property type="component" value="Chromosome"/>
</dbReference>
<dbReference type="InterPro" id="IPR020830">
    <property type="entry name" value="GlycerAld_3-P_DH_AS"/>
</dbReference>
<evidence type="ECO:0000256" key="7">
    <source>
        <dbReference type="RuleBase" id="RU000397"/>
    </source>
</evidence>
<dbReference type="InterPro" id="IPR020831">
    <property type="entry name" value="GlycerAld/Erythrose_P_DH"/>
</dbReference>
<dbReference type="AlphaFoldDB" id="A0A5C0SIK2"/>
<dbReference type="InterPro" id="IPR006424">
    <property type="entry name" value="Glyceraldehyde-3-P_DH_1"/>
</dbReference>
<dbReference type="PRINTS" id="PR00078">
    <property type="entry name" value="G3PDHDRGNASE"/>
</dbReference>
<feature type="active site" description="Nucleophile" evidence="3">
    <location>
        <position position="153"/>
    </location>
</feature>
<feature type="domain" description="Glyceraldehyde 3-phosphate dehydrogenase NAD(P) binding" evidence="9">
    <location>
        <begin position="3"/>
        <end position="153"/>
    </location>
</feature>
<dbReference type="EC" id="1.2.1.-" evidence="8"/>
<dbReference type="GO" id="GO:0051287">
    <property type="term" value="F:NAD binding"/>
    <property type="evidence" value="ECO:0007669"/>
    <property type="project" value="InterPro"/>
</dbReference>
<dbReference type="FunFam" id="3.30.360.10:FF:000002">
    <property type="entry name" value="Glyceraldehyde-3-phosphate dehydrogenase"/>
    <property type="match status" value="1"/>
</dbReference>
<keyword evidence="2 8" id="KW-0560">Oxidoreductase</keyword>
<dbReference type="SUPFAM" id="SSF51735">
    <property type="entry name" value="NAD(P)-binding Rossmann-fold domains"/>
    <property type="match status" value="1"/>
</dbReference>
<feature type="binding site" evidence="5">
    <location>
        <position position="79"/>
    </location>
    <ligand>
        <name>NAD(+)</name>
        <dbReference type="ChEBI" id="CHEBI:57540"/>
    </ligand>
</feature>
<evidence type="ECO:0000259" key="9">
    <source>
        <dbReference type="SMART" id="SM00846"/>
    </source>
</evidence>
<dbReference type="NCBIfam" id="TIGR01534">
    <property type="entry name" value="GAPDH-I"/>
    <property type="match status" value="1"/>
</dbReference>
<evidence type="ECO:0000256" key="6">
    <source>
        <dbReference type="PIRSR" id="PIRSR000149-4"/>
    </source>
</evidence>
<feature type="binding site" evidence="5">
    <location>
        <position position="316"/>
    </location>
    <ligand>
        <name>NAD(+)</name>
        <dbReference type="ChEBI" id="CHEBI:57540"/>
    </ligand>
</feature>
<accession>A0A5C0SIK2</accession>
<dbReference type="InterPro" id="IPR036291">
    <property type="entry name" value="NAD(P)-bd_dom_sf"/>
</dbReference>
<dbReference type="GO" id="GO:0016620">
    <property type="term" value="F:oxidoreductase activity, acting on the aldehyde or oxo group of donors, NAD or NADP as acceptor"/>
    <property type="evidence" value="ECO:0007669"/>
    <property type="project" value="InterPro"/>
</dbReference>
<evidence type="ECO:0000256" key="5">
    <source>
        <dbReference type="PIRSR" id="PIRSR000149-3"/>
    </source>
</evidence>
<evidence type="ECO:0000256" key="3">
    <source>
        <dbReference type="PIRSR" id="PIRSR000149-1"/>
    </source>
</evidence>
<dbReference type="CDD" id="cd18126">
    <property type="entry name" value="GAPDH_I_C"/>
    <property type="match status" value="1"/>
</dbReference>